<feature type="coiled-coil region" evidence="1">
    <location>
        <begin position="81"/>
        <end position="122"/>
    </location>
</feature>
<evidence type="ECO:0000256" key="2">
    <source>
        <dbReference type="SAM" id="MobiDB-lite"/>
    </source>
</evidence>
<dbReference type="EMBL" id="CM017885">
    <property type="protein sequence ID" value="KAG1368093.1"/>
    <property type="molecule type" value="Genomic_DNA"/>
</dbReference>
<evidence type="ECO:0000313" key="4">
    <source>
        <dbReference type="EMBL" id="KAG1368093.1"/>
    </source>
</evidence>
<protein>
    <submittedName>
        <fullName evidence="4">Putative tropomyosin alpha-1 chain-like</fullName>
    </submittedName>
</protein>
<reference evidence="4" key="2">
    <citation type="submission" date="2019-07" db="EMBL/GenBank/DDBJ databases">
        <authorList>
            <person name="Yang Y."/>
            <person name="Bocs S."/>
            <person name="Baudouin L."/>
        </authorList>
    </citation>
    <scope>NUCLEOTIDE SEQUENCE</scope>
    <source>
        <tissue evidence="4">Spear leaf of Hainan Tall coconut</tissue>
    </source>
</reference>
<feature type="transmembrane region" description="Helical" evidence="3">
    <location>
        <begin position="153"/>
        <end position="170"/>
    </location>
</feature>
<keyword evidence="5" id="KW-1185">Reference proteome</keyword>
<keyword evidence="3" id="KW-0472">Membrane</keyword>
<gene>
    <name evidence="4" type="ORF">COCNU_14G005610</name>
</gene>
<organism evidence="4 5">
    <name type="scientific">Cocos nucifera</name>
    <name type="common">Coconut palm</name>
    <dbReference type="NCBI Taxonomy" id="13894"/>
    <lineage>
        <taxon>Eukaryota</taxon>
        <taxon>Viridiplantae</taxon>
        <taxon>Streptophyta</taxon>
        <taxon>Embryophyta</taxon>
        <taxon>Tracheophyta</taxon>
        <taxon>Spermatophyta</taxon>
        <taxon>Magnoliopsida</taxon>
        <taxon>Liliopsida</taxon>
        <taxon>Arecaceae</taxon>
        <taxon>Arecoideae</taxon>
        <taxon>Cocoseae</taxon>
        <taxon>Attaleinae</taxon>
        <taxon>Cocos</taxon>
    </lineage>
</organism>
<reference evidence="4" key="1">
    <citation type="journal article" date="2017" name="Gigascience">
        <title>The genome draft of coconut (Cocos nucifera).</title>
        <authorList>
            <person name="Xiao Y."/>
            <person name="Xu P."/>
            <person name="Fan H."/>
            <person name="Baudouin L."/>
            <person name="Xia W."/>
            <person name="Bocs S."/>
            <person name="Xu J."/>
            <person name="Li Q."/>
            <person name="Guo A."/>
            <person name="Zhou L."/>
            <person name="Li J."/>
            <person name="Wu Y."/>
            <person name="Ma Z."/>
            <person name="Armero A."/>
            <person name="Issali A.E."/>
            <person name="Liu N."/>
            <person name="Peng M."/>
            <person name="Yang Y."/>
        </authorList>
    </citation>
    <scope>NUCLEOTIDE SEQUENCE</scope>
    <source>
        <tissue evidence="4">Spear leaf of Hainan Tall coconut</tissue>
    </source>
</reference>
<evidence type="ECO:0000313" key="5">
    <source>
        <dbReference type="Proteomes" id="UP000797356"/>
    </source>
</evidence>
<proteinExistence type="predicted"/>
<feature type="compositionally biased region" description="Basic and acidic residues" evidence="2">
    <location>
        <begin position="19"/>
        <end position="36"/>
    </location>
</feature>
<sequence length="200" mass="22417">MDSKGDDVLSNPGDAPEEDPTHDQDQEGDGERKKAEADDDGTVDLILLEIQALRDGRRSLLQFMHPFYIACRQLQPSKANNRSLRAKVQELMEKVKSTEAREEELQQAVKALDKTNTRLEMELAGFRSQIDRHLEIQGEHDAAVEAMARHLKVSWAVAVVASAVAVAVYLRKVKQRESGARELRILECSLIRILAATLFS</sequence>
<keyword evidence="3" id="KW-1133">Transmembrane helix</keyword>
<evidence type="ECO:0000256" key="1">
    <source>
        <dbReference type="SAM" id="Coils"/>
    </source>
</evidence>
<name>A0A8K0IV69_COCNU</name>
<feature type="region of interest" description="Disordered" evidence="2">
    <location>
        <begin position="1"/>
        <end position="38"/>
    </location>
</feature>
<evidence type="ECO:0000256" key="3">
    <source>
        <dbReference type="SAM" id="Phobius"/>
    </source>
</evidence>
<dbReference type="Proteomes" id="UP000797356">
    <property type="component" value="Chromosome 14"/>
</dbReference>
<comment type="caution">
    <text evidence="4">The sequence shown here is derived from an EMBL/GenBank/DDBJ whole genome shotgun (WGS) entry which is preliminary data.</text>
</comment>
<accession>A0A8K0IV69</accession>
<dbReference type="AlphaFoldDB" id="A0A8K0IV69"/>
<keyword evidence="1" id="KW-0175">Coiled coil</keyword>
<keyword evidence="3" id="KW-0812">Transmembrane</keyword>